<evidence type="ECO:0000313" key="3">
    <source>
        <dbReference type="EMBL" id="CAD8184295.1"/>
    </source>
</evidence>
<dbReference type="OrthoDB" id="301609at2759"/>
<feature type="coiled-coil region" evidence="1">
    <location>
        <begin position="165"/>
        <end position="192"/>
    </location>
</feature>
<dbReference type="OMA" id="YQFGNTD"/>
<protein>
    <submittedName>
        <fullName evidence="3">Uncharacterized protein</fullName>
    </submittedName>
</protein>
<keyword evidence="4" id="KW-1185">Reference proteome</keyword>
<proteinExistence type="predicted"/>
<name>A0A8S1W7F9_PAROT</name>
<feature type="compositionally biased region" description="Polar residues" evidence="2">
    <location>
        <begin position="104"/>
        <end position="116"/>
    </location>
</feature>
<reference evidence="3" key="1">
    <citation type="submission" date="2021-01" db="EMBL/GenBank/DDBJ databases">
        <authorList>
            <consortium name="Genoscope - CEA"/>
            <person name="William W."/>
        </authorList>
    </citation>
    <scope>NUCLEOTIDE SEQUENCE</scope>
</reference>
<gene>
    <name evidence="3" type="ORF">POCTA_138.1.T0830010</name>
</gene>
<comment type="caution">
    <text evidence="3">The sequence shown here is derived from an EMBL/GenBank/DDBJ whole genome shotgun (WGS) entry which is preliminary data.</text>
</comment>
<keyword evidence="1" id="KW-0175">Coiled coil</keyword>
<accession>A0A8S1W7F9</accession>
<dbReference type="Proteomes" id="UP000683925">
    <property type="component" value="Unassembled WGS sequence"/>
</dbReference>
<dbReference type="EMBL" id="CAJJDP010000082">
    <property type="protein sequence ID" value="CAD8184295.1"/>
    <property type="molecule type" value="Genomic_DNA"/>
</dbReference>
<feature type="region of interest" description="Disordered" evidence="2">
    <location>
        <begin position="97"/>
        <end position="120"/>
    </location>
</feature>
<sequence>MQRRQDSNNNRIRICIDRSVEVRNTRQNLSPLQSNHLISPQIYKHLKLPSIKQSRSPSARNQKNNAKNVSLLNQQTTELIKKLSYNSVKQKHHRFITENKRKSSLSQNKLEPQTKLTSKRTRSISNMVSKNSLIVSTQFEEEEELSNQIKLHTNLPQNQIKIEIIDKVQSNYEQSQNRYAKFKAQQQQLQNESYQKSDNQELNSLRQSLFSIIENSRVQRHKFYQFGNTDQQLQLLEQLYLQNEKLVKNYVQIRQEAQQLDQKVKSLSNQRRQFRIQ</sequence>
<organism evidence="3 4">
    <name type="scientific">Paramecium octaurelia</name>
    <dbReference type="NCBI Taxonomy" id="43137"/>
    <lineage>
        <taxon>Eukaryota</taxon>
        <taxon>Sar</taxon>
        <taxon>Alveolata</taxon>
        <taxon>Ciliophora</taxon>
        <taxon>Intramacronucleata</taxon>
        <taxon>Oligohymenophorea</taxon>
        <taxon>Peniculida</taxon>
        <taxon>Parameciidae</taxon>
        <taxon>Paramecium</taxon>
    </lineage>
</organism>
<evidence type="ECO:0000313" key="4">
    <source>
        <dbReference type="Proteomes" id="UP000683925"/>
    </source>
</evidence>
<feature type="coiled-coil region" evidence="1">
    <location>
        <begin position="236"/>
        <end position="277"/>
    </location>
</feature>
<evidence type="ECO:0000256" key="1">
    <source>
        <dbReference type="SAM" id="Coils"/>
    </source>
</evidence>
<evidence type="ECO:0000256" key="2">
    <source>
        <dbReference type="SAM" id="MobiDB-lite"/>
    </source>
</evidence>
<dbReference type="AlphaFoldDB" id="A0A8S1W7F9"/>